<reference evidence="2 3" key="1">
    <citation type="submission" date="2024-02" db="EMBL/GenBank/DDBJ databases">
        <authorList>
            <consortium name="ELIXIR-Norway"/>
            <consortium name="Elixir Norway"/>
        </authorList>
    </citation>
    <scope>NUCLEOTIDE SEQUENCE [LARGE SCALE GENOMIC DNA]</scope>
</reference>
<gene>
    <name evidence="2" type="ORF">CSSPJE1EN1_LOCUS13976</name>
</gene>
<feature type="region of interest" description="Disordered" evidence="1">
    <location>
        <begin position="1"/>
        <end position="42"/>
    </location>
</feature>
<protein>
    <recommendedName>
        <fullName evidence="4">DUF1350 domain-containing protein</fullName>
    </recommendedName>
</protein>
<dbReference type="EMBL" id="OZ020097">
    <property type="protein sequence ID" value="CAK9268498.1"/>
    <property type="molecule type" value="Genomic_DNA"/>
</dbReference>
<organism evidence="2 3">
    <name type="scientific">Sphagnum jensenii</name>
    <dbReference type="NCBI Taxonomy" id="128206"/>
    <lineage>
        <taxon>Eukaryota</taxon>
        <taxon>Viridiplantae</taxon>
        <taxon>Streptophyta</taxon>
        <taxon>Embryophyta</taxon>
        <taxon>Bryophyta</taxon>
        <taxon>Sphagnophytina</taxon>
        <taxon>Sphagnopsida</taxon>
        <taxon>Sphagnales</taxon>
        <taxon>Sphagnaceae</taxon>
        <taxon>Sphagnum</taxon>
    </lineage>
</organism>
<sequence>MAAVTGVPTHVMNSDRRYHHCDQRQSSQTPTSSSSSSTSTHCLLSHGVAKQPILTPLVERRRNSLLAKMRLVIPPLQTNKFLQSKSSQKRKPSVQQIHSLKARSISEAAATESVQRIGAPPPYQRVGDCLVYPSKGKPKGLIHFLGGAFIGAAPDVTYSFFIELLAKEGFLIVATPYNVTFDHTVSAQVIQNRFNRCLDILSTSSGFLPAELSPDDVAALPIFSVGHSNGALMQVLIGSLCSASRLPQANAIISFNNKPAADAVPFFDQMGPTMVQVAPLIEASPVTDFARAITAEVIRAVLDSRIPLPPAVGDNLQSIRQFLDQIPAVFNQVAEGVSEFTPTPEQNQDTISTLYTIPNNLLVKFTVDTIDETDALEEILKPRTGILGGKLTKIVLNGTHATPLAPDVKWVVGREYTPIDAVAQVLKNTALTDLRSLVRTIGDFFISL</sequence>
<evidence type="ECO:0008006" key="4">
    <source>
        <dbReference type="Google" id="ProtNLM"/>
    </source>
</evidence>
<dbReference type="Proteomes" id="UP001497444">
    <property type="component" value="Chromosome 2"/>
</dbReference>
<feature type="compositionally biased region" description="Basic and acidic residues" evidence="1">
    <location>
        <begin position="13"/>
        <end position="23"/>
    </location>
</feature>
<evidence type="ECO:0000256" key="1">
    <source>
        <dbReference type="SAM" id="MobiDB-lite"/>
    </source>
</evidence>
<proteinExistence type="predicted"/>
<dbReference type="SUPFAM" id="SSF53474">
    <property type="entry name" value="alpha/beta-Hydrolases"/>
    <property type="match status" value="1"/>
</dbReference>
<keyword evidence="3" id="KW-1185">Reference proteome</keyword>
<name>A0ABP0WS32_9BRYO</name>
<evidence type="ECO:0000313" key="2">
    <source>
        <dbReference type="EMBL" id="CAK9268498.1"/>
    </source>
</evidence>
<evidence type="ECO:0000313" key="3">
    <source>
        <dbReference type="Proteomes" id="UP001497444"/>
    </source>
</evidence>
<dbReference type="InterPro" id="IPR029058">
    <property type="entry name" value="AB_hydrolase_fold"/>
</dbReference>
<accession>A0ABP0WS32</accession>
<dbReference type="InterPro" id="IPR010765">
    <property type="entry name" value="DUF1350"/>
</dbReference>
<dbReference type="Gene3D" id="3.40.50.1820">
    <property type="entry name" value="alpha/beta hydrolase"/>
    <property type="match status" value="1"/>
</dbReference>
<dbReference type="PANTHER" id="PTHR34127">
    <property type="entry name" value="OS04G0405600 PROTEIN"/>
    <property type="match status" value="1"/>
</dbReference>
<dbReference type="Pfam" id="PF07082">
    <property type="entry name" value="DUF1350"/>
    <property type="match status" value="2"/>
</dbReference>
<feature type="compositionally biased region" description="Low complexity" evidence="1">
    <location>
        <begin position="25"/>
        <end position="40"/>
    </location>
</feature>
<dbReference type="PANTHER" id="PTHR34127:SF3">
    <property type="entry name" value="INITIATION FACTOR 4F SUBUNIT (DUF1350)"/>
    <property type="match status" value="1"/>
</dbReference>